<feature type="transmembrane region" description="Helical" evidence="1">
    <location>
        <begin position="20"/>
        <end position="48"/>
    </location>
</feature>
<comment type="caution">
    <text evidence="2">The sequence shown here is derived from an EMBL/GenBank/DDBJ whole genome shotgun (WGS) entry which is preliminary data.</text>
</comment>
<gene>
    <name evidence="2" type="ORF">GBAR_LOCUS26419</name>
</gene>
<dbReference type="EMBL" id="CASHTH010003675">
    <property type="protein sequence ID" value="CAI8047751.1"/>
    <property type="molecule type" value="Genomic_DNA"/>
</dbReference>
<dbReference type="AlphaFoldDB" id="A0AA35TIV7"/>
<sequence>MPTTVPSEPPLEDLNEGHTGLNAIVFPILGVLTGAFFTLSLVACLYLWCHYRQKKNGEVARKRTVEATFHTYSSPSTLSSY</sequence>
<name>A0AA35TIV7_GEOBA</name>
<keyword evidence="1" id="KW-0812">Transmembrane</keyword>
<proteinExistence type="predicted"/>
<feature type="non-terminal residue" evidence="2">
    <location>
        <position position="1"/>
    </location>
</feature>
<evidence type="ECO:0000313" key="2">
    <source>
        <dbReference type="EMBL" id="CAI8047751.1"/>
    </source>
</evidence>
<accession>A0AA35TIV7</accession>
<evidence type="ECO:0000313" key="3">
    <source>
        <dbReference type="Proteomes" id="UP001174909"/>
    </source>
</evidence>
<protein>
    <submittedName>
        <fullName evidence="2">Uncharacterized protein</fullName>
    </submittedName>
</protein>
<keyword evidence="3" id="KW-1185">Reference proteome</keyword>
<reference evidence="2" key="1">
    <citation type="submission" date="2023-03" db="EMBL/GenBank/DDBJ databases">
        <authorList>
            <person name="Steffen K."/>
            <person name="Cardenas P."/>
        </authorList>
    </citation>
    <scope>NUCLEOTIDE SEQUENCE</scope>
</reference>
<dbReference type="Proteomes" id="UP001174909">
    <property type="component" value="Unassembled WGS sequence"/>
</dbReference>
<keyword evidence="1" id="KW-0472">Membrane</keyword>
<evidence type="ECO:0000256" key="1">
    <source>
        <dbReference type="SAM" id="Phobius"/>
    </source>
</evidence>
<keyword evidence="1" id="KW-1133">Transmembrane helix</keyword>
<organism evidence="2 3">
    <name type="scientific">Geodia barretti</name>
    <name type="common">Barrett's horny sponge</name>
    <dbReference type="NCBI Taxonomy" id="519541"/>
    <lineage>
        <taxon>Eukaryota</taxon>
        <taxon>Metazoa</taxon>
        <taxon>Porifera</taxon>
        <taxon>Demospongiae</taxon>
        <taxon>Heteroscleromorpha</taxon>
        <taxon>Tetractinellida</taxon>
        <taxon>Astrophorina</taxon>
        <taxon>Geodiidae</taxon>
        <taxon>Geodia</taxon>
    </lineage>
</organism>